<proteinExistence type="inferred from homology"/>
<keyword evidence="5 12" id="KW-0732">Signal</keyword>
<gene>
    <name evidence="13" type="ORF">OBBRIDRAFT_788832</name>
</gene>
<keyword evidence="7" id="KW-0186">Copper</keyword>
<evidence type="ECO:0000256" key="5">
    <source>
        <dbReference type="ARBA" id="ARBA00022729"/>
    </source>
</evidence>
<dbReference type="GO" id="GO:0005576">
    <property type="term" value="C:extracellular region"/>
    <property type="evidence" value="ECO:0007669"/>
    <property type="project" value="UniProtKB-SubCell"/>
</dbReference>
<dbReference type="InterPro" id="IPR054497">
    <property type="entry name" value="LPMO_AA14"/>
</dbReference>
<evidence type="ECO:0000313" key="14">
    <source>
        <dbReference type="Proteomes" id="UP000250043"/>
    </source>
</evidence>
<comment type="subcellular location">
    <subcellularLocation>
        <location evidence="2">Secreted</location>
    </subcellularLocation>
</comment>
<keyword evidence="8" id="KW-0503">Monooxygenase</keyword>
<keyword evidence="9" id="KW-1015">Disulfide bond</keyword>
<dbReference type="OrthoDB" id="2019572at2759"/>
<comment type="cofactor">
    <cofactor evidence="1">
        <name>Cu(2+)</name>
        <dbReference type="ChEBI" id="CHEBI:29036"/>
    </cofactor>
</comment>
<protein>
    <submittedName>
        <fullName evidence="13">Uncharacterized protein</fullName>
    </submittedName>
</protein>
<dbReference type="AlphaFoldDB" id="A0A8E2DS66"/>
<keyword evidence="3" id="KW-0964">Secreted</keyword>
<keyword evidence="10" id="KW-0325">Glycoprotein</keyword>
<dbReference type="GO" id="GO:0046872">
    <property type="term" value="F:metal ion binding"/>
    <property type="evidence" value="ECO:0007669"/>
    <property type="project" value="UniProtKB-KW"/>
</dbReference>
<name>A0A8E2DS66_9APHY</name>
<evidence type="ECO:0000256" key="11">
    <source>
        <dbReference type="ARBA" id="ARBA00046340"/>
    </source>
</evidence>
<dbReference type="EMBL" id="KV722340">
    <property type="protein sequence ID" value="OCH94830.1"/>
    <property type="molecule type" value="Genomic_DNA"/>
</dbReference>
<evidence type="ECO:0000256" key="7">
    <source>
        <dbReference type="ARBA" id="ARBA00023008"/>
    </source>
</evidence>
<keyword evidence="6" id="KW-0560">Oxidoreductase</keyword>
<evidence type="ECO:0000256" key="1">
    <source>
        <dbReference type="ARBA" id="ARBA00001973"/>
    </source>
</evidence>
<evidence type="ECO:0000256" key="4">
    <source>
        <dbReference type="ARBA" id="ARBA00022723"/>
    </source>
</evidence>
<evidence type="ECO:0000313" key="13">
    <source>
        <dbReference type="EMBL" id="OCH94830.1"/>
    </source>
</evidence>
<evidence type="ECO:0000256" key="6">
    <source>
        <dbReference type="ARBA" id="ARBA00023002"/>
    </source>
</evidence>
<sequence>MLSIYLTALTAFFPLAAGHAAIFHPSMWGFNVTQQTFSYDNRPVAPLMNMTFDQWWFHGHLDYPPNSTDFFELPAGQPATAEIACTKSATSFFNSSGGGNIQNGNDPCPGSPPSEYHTTGESDVKGCALAIAYKSNVTEVQPGDFSVFSVNQTCVWNRFTDFQVPSRMPPCPPGGCICAFFWIHSPDSGSEQNYMNGFQCNVTGSTSNVALAQSQVPRRCGADPANGKPNASPGNCTYGAKQPFYWFQAEQNNMFEDQYAPPFYNDLYNFIDGPQDDIFADSYPSGIPPPSPNSTVVPSVFLGSSIPVTASTPTSSSSPASSASAASPTSASVSLTALSAVNSASVSASLALPSASIPFSSASAPSSDFGATSSVAVSTATVISTLIITVTAAPSASSAPDSAFGVSASATSVPLASGSSAIISSAFSFPSSVAVSTGFITPSVVAASSSSGASPSAASASFGGSSSAAFTSVSVSSSAAVSSPSIIILNPTGVSSSVASNTALSVASSAASSVFSSVASSASSAQTTAIPSSASSDDSFQAASTIFLNAPAASASASTQNESSLEVHAQNDRVLEAAAPSSAYSSSATATVCKRDSGHKLFRRRRSPLTAADPKTAEPEAEFVVSRFHSRRKMHDRRQLWDLF</sequence>
<dbReference type="Proteomes" id="UP000250043">
    <property type="component" value="Unassembled WGS sequence"/>
</dbReference>
<evidence type="ECO:0000256" key="2">
    <source>
        <dbReference type="ARBA" id="ARBA00004613"/>
    </source>
</evidence>
<organism evidence="13 14">
    <name type="scientific">Obba rivulosa</name>
    <dbReference type="NCBI Taxonomy" id="1052685"/>
    <lineage>
        <taxon>Eukaryota</taxon>
        <taxon>Fungi</taxon>
        <taxon>Dikarya</taxon>
        <taxon>Basidiomycota</taxon>
        <taxon>Agaricomycotina</taxon>
        <taxon>Agaricomycetes</taxon>
        <taxon>Polyporales</taxon>
        <taxon>Gelatoporiaceae</taxon>
        <taxon>Obba</taxon>
    </lineage>
</organism>
<reference evidence="13 14" key="1">
    <citation type="submission" date="2016-07" db="EMBL/GenBank/DDBJ databases">
        <title>Draft genome of the white-rot fungus Obba rivulosa 3A-2.</title>
        <authorList>
            <consortium name="DOE Joint Genome Institute"/>
            <person name="Miettinen O."/>
            <person name="Riley R."/>
            <person name="Acob R."/>
            <person name="Barry K."/>
            <person name="Cullen D."/>
            <person name="De Vries R."/>
            <person name="Hainaut M."/>
            <person name="Hatakka A."/>
            <person name="Henrissat B."/>
            <person name="Hilden K."/>
            <person name="Kuo R."/>
            <person name="Labutti K."/>
            <person name="Lipzen A."/>
            <person name="Makela M.R."/>
            <person name="Sandor L."/>
            <person name="Spatafora J.W."/>
            <person name="Grigoriev I.V."/>
            <person name="Hibbett D.S."/>
        </authorList>
    </citation>
    <scope>NUCLEOTIDE SEQUENCE [LARGE SCALE GENOMIC DNA]</scope>
    <source>
        <strain evidence="13 14">3A-2</strain>
    </source>
</reference>
<accession>A0A8E2DS66</accession>
<evidence type="ECO:0000256" key="3">
    <source>
        <dbReference type="ARBA" id="ARBA00022525"/>
    </source>
</evidence>
<comment type="similarity">
    <text evidence="11">Belongs to the polysaccharide monooxygenase AA14 family.</text>
</comment>
<evidence type="ECO:0000256" key="10">
    <source>
        <dbReference type="ARBA" id="ARBA00023180"/>
    </source>
</evidence>
<evidence type="ECO:0000256" key="8">
    <source>
        <dbReference type="ARBA" id="ARBA00023033"/>
    </source>
</evidence>
<evidence type="ECO:0000256" key="12">
    <source>
        <dbReference type="SAM" id="SignalP"/>
    </source>
</evidence>
<feature type="signal peptide" evidence="12">
    <location>
        <begin position="1"/>
        <end position="20"/>
    </location>
</feature>
<evidence type="ECO:0000256" key="9">
    <source>
        <dbReference type="ARBA" id="ARBA00023157"/>
    </source>
</evidence>
<keyword evidence="14" id="KW-1185">Reference proteome</keyword>
<dbReference type="GO" id="GO:0004497">
    <property type="term" value="F:monooxygenase activity"/>
    <property type="evidence" value="ECO:0007669"/>
    <property type="project" value="UniProtKB-KW"/>
</dbReference>
<keyword evidence="4" id="KW-0479">Metal-binding</keyword>
<feature type="chain" id="PRO_5034368345" evidence="12">
    <location>
        <begin position="21"/>
        <end position="644"/>
    </location>
</feature>
<dbReference type="Pfam" id="PF22810">
    <property type="entry name" value="LPMO_AA14"/>
    <property type="match status" value="1"/>
</dbReference>